<keyword evidence="2" id="KW-1185">Reference proteome</keyword>
<proteinExistence type="predicted"/>
<comment type="caution">
    <text evidence="1">The sequence shown here is derived from an EMBL/GenBank/DDBJ whole genome shotgun (WGS) entry which is preliminary data.</text>
</comment>
<evidence type="ECO:0000313" key="1">
    <source>
        <dbReference type="EMBL" id="KAK8073037.1"/>
    </source>
</evidence>
<reference evidence="1 2" key="1">
    <citation type="submission" date="2023-01" db="EMBL/GenBank/DDBJ databases">
        <title>Analysis of 21 Apiospora genomes using comparative genomics revels a genus with tremendous synthesis potential of carbohydrate active enzymes and secondary metabolites.</title>
        <authorList>
            <person name="Sorensen T."/>
        </authorList>
    </citation>
    <scope>NUCLEOTIDE SEQUENCE [LARGE SCALE GENOMIC DNA]</scope>
    <source>
        <strain evidence="1 2">CBS 83171</strain>
    </source>
</reference>
<dbReference type="EMBL" id="JAQQWM010000003">
    <property type="protein sequence ID" value="KAK8073037.1"/>
    <property type="molecule type" value="Genomic_DNA"/>
</dbReference>
<evidence type="ECO:0008006" key="3">
    <source>
        <dbReference type="Google" id="ProtNLM"/>
    </source>
</evidence>
<protein>
    <recommendedName>
        <fullName evidence="3">Cyanovirin-N domain-containing protein</fullName>
    </recommendedName>
</protein>
<evidence type="ECO:0000313" key="2">
    <source>
        <dbReference type="Proteomes" id="UP001446871"/>
    </source>
</evidence>
<sequence>MHLSSALNPALTAGQFLLPAAVQAGSTWCRFYIGYTCTYAANNGISFDCSNPAVFESESNWVMCHHGRDVGYMCLVSRCSDENCTCARNMVAVTGHDECLKAGGTGSWYQLRALESPSRHHTAVLDD</sequence>
<name>A0ABR1VP89_9PEZI</name>
<dbReference type="Proteomes" id="UP001446871">
    <property type="component" value="Unassembled WGS sequence"/>
</dbReference>
<gene>
    <name evidence="1" type="ORF">PG996_006385</name>
</gene>
<accession>A0ABR1VP89</accession>
<organism evidence="1 2">
    <name type="scientific">Apiospora saccharicola</name>
    <dbReference type="NCBI Taxonomy" id="335842"/>
    <lineage>
        <taxon>Eukaryota</taxon>
        <taxon>Fungi</taxon>
        <taxon>Dikarya</taxon>
        <taxon>Ascomycota</taxon>
        <taxon>Pezizomycotina</taxon>
        <taxon>Sordariomycetes</taxon>
        <taxon>Xylariomycetidae</taxon>
        <taxon>Amphisphaeriales</taxon>
        <taxon>Apiosporaceae</taxon>
        <taxon>Apiospora</taxon>
    </lineage>
</organism>